<organism evidence="4">
    <name type="scientific">Schistosoma curassoni</name>
    <dbReference type="NCBI Taxonomy" id="6186"/>
    <lineage>
        <taxon>Eukaryota</taxon>
        <taxon>Metazoa</taxon>
        <taxon>Spiralia</taxon>
        <taxon>Lophotrochozoa</taxon>
        <taxon>Platyhelminthes</taxon>
        <taxon>Trematoda</taxon>
        <taxon>Digenea</taxon>
        <taxon>Strigeidida</taxon>
        <taxon>Schistosomatoidea</taxon>
        <taxon>Schistosomatidae</taxon>
        <taxon>Schistosoma</taxon>
    </lineage>
</organism>
<dbReference type="AlphaFoldDB" id="A0A183JV98"/>
<evidence type="ECO:0000313" key="3">
    <source>
        <dbReference type="Proteomes" id="UP000279833"/>
    </source>
</evidence>
<dbReference type="WBParaSite" id="SCUD_0000664101-mRNA-1">
    <property type="protein sequence ID" value="SCUD_0000664101-mRNA-1"/>
    <property type="gene ID" value="SCUD_0000664101"/>
</dbReference>
<feature type="region of interest" description="Disordered" evidence="1">
    <location>
        <begin position="1"/>
        <end position="35"/>
    </location>
</feature>
<feature type="compositionally biased region" description="Polar residues" evidence="1">
    <location>
        <begin position="15"/>
        <end position="35"/>
    </location>
</feature>
<evidence type="ECO:0000256" key="1">
    <source>
        <dbReference type="SAM" id="MobiDB-lite"/>
    </source>
</evidence>
<accession>A0A183JV98</accession>
<evidence type="ECO:0000313" key="4">
    <source>
        <dbReference type="WBParaSite" id="SCUD_0000664101-mRNA-1"/>
    </source>
</evidence>
<feature type="compositionally biased region" description="Low complexity" evidence="1">
    <location>
        <begin position="1"/>
        <end position="14"/>
    </location>
</feature>
<dbReference type="Proteomes" id="UP000279833">
    <property type="component" value="Unassembled WGS sequence"/>
</dbReference>
<dbReference type="EMBL" id="UZAK01015809">
    <property type="protein sequence ID" value="VDP06007.1"/>
    <property type="molecule type" value="Genomic_DNA"/>
</dbReference>
<reference evidence="4" key="1">
    <citation type="submission" date="2016-06" db="UniProtKB">
        <authorList>
            <consortium name="WormBaseParasite"/>
        </authorList>
    </citation>
    <scope>IDENTIFICATION</scope>
</reference>
<keyword evidence="3" id="KW-1185">Reference proteome</keyword>
<proteinExistence type="predicted"/>
<gene>
    <name evidence="2" type="ORF">SCUD_LOCUS6641</name>
</gene>
<protein>
    <submittedName>
        <fullName evidence="2 4">Uncharacterized protein</fullName>
    </submittedName>
</protein>
<sequence>MNMESNLNNNINNNPGSITIYSTSESQGPSRHSRR</sequence>
<name>A0A183JV98_9TREM</name>
<evidence type="ECO:0000313" key="2">
    <source>
        <dbReference type="EMBL" id="VDP06007.1"/>
    </source>
</evidence>
<reference evidence="2 3" key="2">
    <citation type="submission" date="2018-11" db="EMBL/GenBank/DDBJ databases">
        <authorList>
            <consortium name="Pathogen Informatics"/>
        </authorList>
    </citation>
    <scope>NUCLEOTIDE SEQUENCE [LARGE SCALE GENOMIC DNA]</scope>
    <source>
        <strain evidence="2">Dakar</strain>
        <strain evidence="3">Dakar, Senegal</strain>
    </source>
</reference>